<comment type="cofactor">
    <cofactor evidence="1">
        <name>Zn(2+)</name>
        <dbReference type="ChEBI" id="CHEBI:29105"/>
    </cofactor>
</comment>
<evidence type="ECO:0000256" key="2">
    <source>
        <dbReference type="ARBA" id="ARBA00005002"/>
    </source>
</evidence>
<dbReference type="Proteomes" id="UP001604277">
    <property type="component" value="Unassembled WGS sequence"/>
</dbReference>
<dbReference type="InterPro" id="IPR004463">
    <property type="entry name" value="UDP-acyl_GlcNac_deAcase"/>
</dbReference>
<protein>
    <recommendedName>
        <fullName evidence="4">UDP-3-O-acyl-N-acetylglucosamine deacetylase</fullName>
        <ecNumber evidence="4">3.5.1.108</ecNumber>
    </recommendedName>
</protein>
<organism evidence="14 15">
    <name type="scientific">Forsythia ovata</name>
    <dbReference type="NCBI Taxonomy" id="205694"/>
    <lineage>
        <taxon>Eukaryota</taxon>
        <taxon>Viridiplantae</taxon>
        <taxon>Streptophyta</taxon>
        <taxon>Embryophyta</taxon>
        <taxon>Tracheophyta</taxon>
        <taxon>Spermatophyta</taxon>
        <taxon>Magnoliopsida</taxon>
        <taxon>eudicotyledons</taxon>
        <taxon>Gunneridae</taxon>
        <taxon>Pentapetalae</taxon>
        <taxon>asterids</taxon>
        <taxon>lamiids</taxon>
        <taxon>Lamiales</taxon>
        <taxon>Oleaceae</taxon>
        <taxon>Forsythieae</taxon>
        <taxon>Forsythia</taxon>
    </lineage>
</organism>
<feature type="region of interest" description="Disordered" evidence="13">
    <location>
        <begin position="1"/>
        <end position="21"/>
    </location>
</feature>
<evidence type="ECO:0000256" key="13">
    <source>
        <dbReference type="SAM" id="MobiDB-lite"/>
    </source>
</evidence>
<dbReference type="GO" id="GO:0016020">
    <property type="term" value="C:membrane"/>
    <property type="evidence" value="ECO:0007669"/>
    <property type="project" value="GOC"/>
</dbReference>
<comment type="caution">
    <text evidence="14">The sequence shown here is derived from an EMBL/GenBank/DDBJ whole genome shotgun (WGS) entry which is preliminary data.</text>
</comment>
<feature type="region of interest" description="Disordered" evidence="13">
    <location>
        <begin position="26"/>
        <end position="45"/>
    </location>
</feature>
<keyword evidence="10" id="KW-0443">Lipid metabolism</keyword>
<dbReference type="Gene3D" id="3.30.1700.10">
    <property type="entry name" value="lpxc deacetylase, domain 2"/>
    <property type="match status" value="1"/>
</dbReference>
<comment type="function">
    <text evidence="12">Involved in the biosynthesis of lipid A, a phosphorylated glycolipid that in bacteria anchors the lipopolysaccharide to the outer membrane of the cell. Lipid A-like molecules in plants may serve as structural components of the outer membranes of mitochondria and/or chloroplasts, or may be involved in signal transduction or plant defense responses.</text>
</comment>
<evidence type="ECO:0000256" key="5">
    <source>
        <dbReference type="ARBA" id="ARBA00022516"/>
    </source>
</evidence>
<dbReference type="GO" id="GO:2001289">
    <property type="term" value="P:lipid X metabolic process"/>
    <property type="evidence" value="ECO:0007669"/>
    <property type="project" value="UniProtKB-ARBA"/>
</dbReference>
<evidence type="ECO:0000256" key="10">
    <source>
        <dbReference type="ARBA" id="ARBA00023098"/>
    </source>
</evidence>
<keyword evidence="5" id="KW-0444">Lipid biosynthesis</keyword>
<dbReference type="PANTHER" id="PTHR33694">
    <property type="entry name" value="UDP-3-O-ACYL-N-ACETYLGLUCOSAMINE DEACETYLASE 1, MITOCHONDRIAL-RELATED"/>
    <property type="match status" value="1"/>
</dbReference>
<dbReference type="NCBIfam" id="TIGR00325">
    <property type="entry name" value="lpxC"/>
    <property type="match status" value="1"/>
</dbReference>
<dbReference type="Gene3D" id="3.30.230.20">
    <property type="entry name" value="lpxc deacetylase, domain 1"/>
    <property type="match status" value="1"/>
</dbReference>
<evidence type="ECO:0000256" key="4">
    <source>
        <dbReference type="ARBA" id="ARBA00012745"/>
    </source>
</evidence>
<accession>A0ABD1W865</accession>
<evidence type="ECO:0000256" key="9">
    <source>
        <dbReference type="ARBA" id="ARBA00022833"/>
    </source>
</evidence>
<evidence type="ECO:0000313" key="14">
    <source>
        <dbReference type="EMBL" id="KAL2545862.1"/>
    </source>
</evidence>
<sequence>MGTEGEYDGIEDEIGTDGEAFGIKVKIENEGEDGKGDDTDYGDSDELESLISEDEGTVANTKRQHTDMKNPSFRVVAGAFSSLNFSSLVSWKSTGKLQQTVANCIERTGRSLHSGKLSTVKIISEAAGTGRYFVFRSNIVRALIDHAVKDTPLCTTLSKDGFTIRTVEHLLSALEATGVDNCRIEIEGSDPCDRSVEVPIFDGSAREWVEAIDQVGLKVATDCGGKSCEKLAPFLNEPVCVRKNDSFMVAFPHSKVNITYGIDFPQVPAIDRQWFSTLLDESFYSKKIASSRTFCIYEEVEHMRSLGLIKGGSAETAIICSVTRGWLNPPLHYDDEPCRHKVLDLIGDLSLFAKDGSQGLPVAHIITYKGGHSLHTEFVRCLSGISKNDGIS</sequence>
<dbReference type="EC" id="3.5.1.108" evidence="4"/>
<keyword evidence="9" id="KW-0862">Zinc</keyword>
<dbReference type="GO" id="GO:0009245">
    <property type="term" value="P:lipid A biosynthetic process"/>
    <property type="evidence" value="ECO:0007669"/>
    <property type="project" value="UniProtKB-KW"/>
</dbReference>
<evidence type="ECO:0000256" key="11">
    <source>
        <dbReference type="ARBA" id="ARBA00024535"/>
    </source>
</evidence>
<evidence type="ECO:0000256" key="1">
    <source>
        <dbReference type="ARBA" id="ARBA00001947"/>
    </source>
</evidence>
<dbReference type="PANTHER" id="PTHR33694:SF1">
    <property type="entry name" value="UDP-3-O-ACYL-N-ACETYLGLUCOSAMINE DEACETYLASE 1, MITOCHONDRIAL-RELATED"/>
    <property type="match status" value="1"/>
</dbReference>
<dbReference type="InterPro" id="IPR011334">
    <property type="entry name" value="UDP-acyl_GlcNac_deAcase_C"/>
</dbReference>
<reference evidence="15" key="1">
    <citation type="submission" date="2024-07" db="EMBL/GenBank/DDBJ databases">
        <title>Two chromosome-level genome assemblies of Korean endemic species Abeliophyllum distichum and Forsythia ovata (Oleaceae).</title>
        <authorList>
            <person name="Jang H."/>
        </authorList>
    </citation>
    <scope>NUCLEOTIDE SEQUENCE [LARGE SCALE GENOMIC DNA]</scope>
</reference>
<comment type="pathway">
    <text evidence="2">Glycolipid biosynthesis; lipid IV(A) biosynthesis; lipid IV(A) from (3R)-3-hydroxytetradecanoyl-[acyl-carrier-protein] and UDP-N-acetyl-alpha-D-glucosamine: step 2/6.</text>
</comment>
<name>A0ABD1W865_9LAMI</name>
<keyword evidence="7" id="KW-0479">Metal-binding</keyword>
<keyword evidence="8" id="KW-0378">Hydrolase</keyword>
<dbReference type="Pfam" id="PF03331">
    <property type="entry name" value="LpxC"/>
    <property type="match status" value="1"/>
</dbReference>
<gene>
    <name evidence="14" type="ORF">Fot_15095</name>
</gene>
<evidence type="ECO:0000256" key="12">
    <source>
        <dbReference type="ARBA" id="ARBA00024987"/>
    </source>
</evidence>
<dbReference type="SUPFAM" id="SSF54211">
    <property type="entry name" value="Ribosomal protein S5 domain 2-like"/>
    <property type="match status" value="2"/>
</dbReference>
<feature type="compositionally biased region" description="Basic and acidic residues" evidence="13">
    <location>
        <begin position="26"/>
        <end position="38"/>
    </location>
</feature>
<dbReference type="GO" id="GO:0005739">
    <property type="term" value="C:mitochondrion"/>
    <property type="evidence" value="ECO:0007669"/>
    <property type="project" value="UniProtKB-ARBA"/>
</dbReference>
<dbReference type="GO" id="GO:0103117">
    <property type="term" value="F:UDP-3-O-acyl-N-acetylglucosamine deacetylase activity"/>
    <property type="evidence" value="ECO:0007669"/>
    <property type="project" value="UniProtKB-EC"/>
</dbReference>
<keyword evidence="15" id="KW-1185">Reference proteome</keyword>
<keyword evidence="6" id="KW-0441">Lipid A biosynthesis</keyword>
<dbReference type="InterPro" id="IPR020568">
    <property type="entry name" value="Ribosomal_Su5_D2-typ_SF"/>
</dbReference>
<evidence type="ECO:0000256" key="3">
    <source>
        <dbReference type="ARBA" id="ARBA00006170"/>
    </source>
</evidence>
<dbReference type="EMBL" id="JBFOLJ010000004">
    <property type="protein sequence ID" value="KAL2545862.1"/>
    <property type="molecule type" value="Genomic_DNA"/>
</dbReference>
<feature type="compositionally biased region" description="Acidic residues" evidence="13">
    <location>
        <begin position="1"/>
        <end position="16"/>
    </location>
</feature>
<evidence type="ECO:0000256" key="6">
    <source>
        <dbReference type="ARBA" id="ARBA00022556"/>
    </source>
</evidence>
<proteinExistence type="inferred from homology"/>
<dbReference type="AlphaFoldDB" id="A0ABD1W865"/>
<evidence type="ECO:0000313" key="15">
    <source>
        <dbReference type="Proteomes" id="UP001604277"/>
    </source>
</evidence>
<dbReference type="GO" id="GO:0046872">
    <property type="term" value="F:metal ion binding"/>
    <property type="evidence" value="ECO:0007669"/>
    <property type="project" value="UniProtKB-KW"/>
</dbReference>
<dbReference type="InterPro" id="IPR015870">
    <property type="entry name" value="UDP-acyl_N-AcGlcN_deAcase_N"/>
</dbReference>
<comment type="similarity">
    <text evidence="3">Belongs to the LpxC family.</text>
</comment>
<comment type="catalytic activity">
    <reaction evidence="11">
        <text>a UDP-3-O-[(3R)-3-hydroxyacyl]-N-acetyl-alpha-D-glucosamine + H2O = a UDP-3-O-[(3R)-3-hydroxyacyl]-alpha-D-glucosamine + acetate</text>
        <dbReference type="Rhea" id="RHEA:67816"/>
        <dbReference type="ChEBI" id="CHEBI:15377"/>
        <dbReference type="ChEBI" id="CHEBI:30089"/>
        <dbReference type="ChEBI" id="CHEBI:137740"/>
        <dbReference type="ChEBI" id="CHEBI:173225"/>
        <dbReference type="EC" id="3.5.1.108"/>
    </reaction>
</comment>
<evidence type="ECO:0000256" key="8">
    <source>
        <dbReference type="ARBA" id="ARBA00022801"/>
    </source>
</evidence>
<evidence type="ECO:0000256" key="7">
    <source>
        <dbReference type="ARBA" id="ARBA00022723"/>
    </source>
</evidence>